<dbReference type="InterPro" id="IPR006143">
    <property type="entry name" value="RND_pump_MFP"/>
</dbReference>
<evidence type="ECO:0000259" key="3">
    <source>
        <dbReference type="Pfam" id="PF25954"/>
    </source>
</evidence>
<evidence type="ECO:0000259" key="4">
    <source>
        <dbReference type="Pfam" id="PF25989"/>
    </source>
</evidence>
<dbReference type="GO" id="GO:0015562">
    <property type="term" value="F:efflux transmembrane transporter activity"/>
    <property type="evidence" value="ECO:0007669"/>
    <property type="project" value="TreeGrafter"/>
</dbReference>
<comment type="caution">
    <text evidence="5">The sequence shown here is derived from an EMBL/GenBank/DDBJ whole genome shotgun (WGS) entry which is preliminary data.</text>
</comment>
<dbReference type="Gene3D" id="2.40.50.100">
    <property type="match status" value="1"/>
</dbReference>
<dbReference type="Pfam" id="PF25954">
    <property type="entry name" value="Beta-barrel_RND_2"/>
    <property type="match status" value="1"/>
</dbReference>
<dbReference type="Pfam" id="PF25917">
    <property type="entry name" value="BSH_RND"/>
    <property type="match status" value="1"/>
</dbReference>
<evidence type="ECO:0000313" key="6">
    <source>
        <dbReference type="Proteomes" id="UP000476030"/>
    </source>
</evidence>
<evidence type="ECO:0000313" key="5">
    <source>
        <dbReference type="EMBL" id="MZR32112.1"/>
    </source>
</evidence>
<feature type="domain" description="CusB-like beta-barrel" evidence="3">
    <location>
        <begin position="208"/>
        <end position="280"/>
    </location>
</feature>
<dbReference type="PANTHER" id="PTHR30469:SF16">
    <property type="entry name" value="HAE1 FAMILY EFFLUX PUMP MFP COMPONENT"/>
    <property type="match status" value="1"/>
</dbReference>
<dbReference type="InterPro" id="IPR058637">
    <property type="entry name" value="YknX-like_C"/>
</dbReference>
<dbReference type="GO" id="GO:1990281">
    <property type="term" value="C:efflux pump complex"/>
    <property type="evidence" value="ECO:0007669"/>
    <property type="project" value="TreeGrafter"/>
</dbReference>
<organism evidence="5 6">
    <name type="scientific">Sneathiella litorea</name>
    <dbReference type="NCBI Taxonomy" id="2606216"/>
    <lineage>
        <taxon>Bacteria</taxon>
        <taxon>Pseudomonadati</taxon>
        <taxon>Pseudomonadota</taxon>
        <taxon>Alphaproteobacteria</taxon>
        <taxon>Sneathiellales</taxon>
        <taxon>Sneathiellaceae</taxon>
        <taxon>Sneathiella</taxon>
    </lineage>
</organism>
<dbReference type="Proteomes" id="UP000476030">
    <property type="component" value="Unassembled WGS sequence"/>
</dbReference>
<feature type="domain" description="YknX-like C-terminal permuted SH3-like" evidence="4">
    <location>
        <begin position="289"/>
        <end position="354"/>
    </location>
</feature>
<reference evidence="5 6" key="1">
    <citation type="submission" date="2019-12" db="EMBL/GenBank/DDBJ databases">
        <title>Snethiella sp. nov. sp. isolated from sea sand.</title>
        <authorList>
            <person name="Kim J."/>
            <person name="Jeong S.E."/>
            <person name="Jung H.S."/>
            <person name="Jeon C.O."/>
        </authorList>
    </citation>
    <scope>NUCLEOTIDE SEQUENCE [LARGE SCALE GENOMIC DNA]</scope>
    <source>
        <strain evidence="5 6">DP05</strain>
    </source>
</reference>
<dbReference type="Gene3D" id="1.10.287.470">
    <property type="entry name" value="Helix hairpin bin"/>
    <property type="match status" value="1"/>
</dbReference>
<dbReference type="SUPFAM" id="SSF111369">
    <property type="entry name" value="HlyD-like secretion proteins"/>
    <property type="match status" value="1"/>
</dbReference>
<proteinExistence type="inferred from homology"/>
<feature type="domain" description="Multidrug resistance protein MdtA-like barrel-sandwich hybrid" evidence="2">
    <location>
        <begin position="75"/>
        <end position="195"/>
    </location>
</feature>
<name>A0A6L8WCJ3_9PROT</name>
<dbReference type="EMBL" id="WTUW01000009">
    <property type="protein sequence ID" value="MZR32112.1"/>
    <property type="molecule type" value="Genomic_DNA"/>
</dbReference>
<gene>
    <name evidence="5" type="ORF">GQE98_15850</name>
</gene>
<sequence length="365" mass="39227">MNKTAQLAIIVVIAALSYGVWHYQDQLPFIGGGNGEAQDTKKPQRPPQNVIVSAVMNMALPRTITAIGTAKANESVVITSKVSGKISNLDFGEGQKVKVGKLLVQLDDTELRANLTESEAARDNAQKLYDRALKLYATRNVAKAQVDLLLSELQASEAAVSANKARISDYRIVAPFSGVLGFREVSVGSLVQPGDVITTLDDMDTIKVDFDLPESYIADASPGQKFSAKNVAYRDRVFEGVVNTISTRVNESTRTVRVRGAVPNDKGLLKPGMFLSVELQVSVDEDALVVSEEAITLTISGPIVYRVVDGKAVRTPVEIGRRIRGFAEILNGLDEGNEVIVEGLQKVKDGAPVQTSASIKTSEAS</sequence>
<accession>A0A6L8WCJ3</accession>
<dbReference type="NCBIfam" id="TIGR01730">
    <property type="entry name" value="RND_mfp"/>
    <property type="match status" value="1"/>
</dbReference>
<evidence type="ECO:0000259" key="2">
    <source>
        <dbReference type="Pfam" id="PF25917"/>
    </source>
</evidence>
<dbReference type="FunFam" id="2.40.30.170:FF:000010">
    <property type="entry name" value="Efflux RND transporter periplasmic adaptor subunit"/>
    <property type="match status" value="1"/>
</dbReference>
<dbReference type="AlphaFoldDB" id="A0A6L8WCJ3"/>
<dbReference type="RefSeq" id="WP_161316683.1">
    <property type="nucleotide sequence ID" value="NZ_WTUW01000009.1"/>
</dbReference>
<dbReference type="PANTHER" id="PTHR30469">
    <property type="entry name" value="MULTIDRUG RESISTANCE PROTEIN MDTA"/>
    <property type="match status" value="1"/>
</dbReference>
<evidence type="ECO:0000256" key="1">
    <source>
        <dbReference type="ARBA" id="ARBA00009477"/>
    </source>
</evidence>
<dbReference type="Pfam" id="PF25989">
    <property type="entry name" value="YknX_C"/>
    <property type="match status" value="1"/>
</dbReference>
<keyword evidence="6" id="KW-1185">Reference proteome</keyword>
<dbReference type="Gene3D" id="2.40.30.170">
    <property type="match status" value="1"/>
</dbReference>
<dbReference type="InterPro" id="IPR058792">
    <property type="entry name" value="Beta-barrel_RND_2"/>
</dbReference>
<dbReference type="InterPro" id="IPR058625">
    <property type="entry name" value="MdtA-like_BSH"/>
</dbReference>
<dbReference type="Gene3D" id="2.40.420.20">
    <property type="match status" value="1"/>
</dbReference>
<comment type="similarity">
    <text evidence="1">Belongs to the membrane fusion protein (MFP) (TC 8.A.1) family.</text>
</comment>
<protein>
    <submittedName>
        <fullName evidence="5">Efflux RND transporter periplasmic adaptor subunit</fullName>
    </submittedName>
</protein>